<proteinExistence type="predicted"/>
<reference evidence="1" key="1">
    <citation type="submission" date="2024-07" db="EMBL/GenBank/DDBJ databases">
        <title>Identification and characteristics of an arsenic-resistant bacterial isolate, which belongs to a novel species.</title>
        <authorList>
            <person name="Juszczyk A."/>
            <person name="Kowalczyk A."/>
            <person name="Was K."/>
            <person name="Kosowicz W."/>
            <person name="Budzyn A."/>
            <person name="Latowski D."/>
        </authorList>
    </citation>
    <scope>NUCLEOTIDE SEQUENCE</scope>
    <source>
        <strain evidence="1">As8PL</strain>
    </source>
</reference>
<organism evidence="1">
    <name type="scientific">Alkalihalophilus sp. As8PL</name>
    <dbReference type="NCBI Taxonomy" id="3237103"/>
    <lineage>
        <taxon>Bacteria</taxon>
        <taxon>Bacillati</taxon>
        <taxon>Bacillota</taxon>
        <taxon>Bacilli</taxon>
        <taxon>Bacillales</taxon>
        <taxon>Bacillaceae</taxon>
        <taxon>Alkalihalophilus</taxon>
    </lineage>
</organism>
<sequence length="52" mass="6417">MKKRTNHVDKTKSMRQRVKEEIYEQFENPILHRAINNEEVIVPLDLERIWLK</sequence>
<protein>
    <submittedName>
        <fullName evidence="1">Uncharacterized protein</fullName>
    </submittedName>
</protein>
<name>A0AB39BT68_9BACI</name>
<gene>
    <name evidence="1" type="ORF">AB3N04_01330</name>
</gene>
<evidence type="ECO:0000313" key="1">
    <source>
        <dbReference type="EMBL" id="XDI36977.1"/>
    </source>
</evidence>
<dbReference type="AlphaFoldDB" id="A0AB39BT68"/>
<dbReference type="RefSeq" id="WP_368504357.1">
    <property type="nucleotide sequence ID" value="NZ_CP162551.1"/>
</dbReference>
<dbReference type="EMBL" id="CP162551">
    <property type="protein sequence ID" value="XDI36977.1"/>
    <property type="molecule type" value="Genomic_DNA"/>
</dbReference>
<accession>A0AB39BT68</accession>